<keyword evidence="8 13" id="KW-0472">Membrane</keyword>
<comment type="similarity">
    <text evidence="1 13">Belongs to the ATPase B chain family.</text>
</comment>
<evidence type="ECO:0000256" key="11">
    <source>
        <dbReference type="ARBA" id="ARBA00025614"/>
    </source>
</evidence>
<keyword evidence="3 13" id="KW-0138">CF(0)</keyword>
<keyword evidence="4 13" id="KW-0812">Transmembrane</keyword>
<dbReference type="InterPro" id="IPR017707">
    <property type="entry name" value="Alt_ATP_synth_F0_bsu"/>
</dbReference>
<dbReference type="GO" id="GO:0046961">
    <property type="term" value="F:proton-transporting ATPase activity, rotational mechanism"/>
    <property type="evidence" value="ECO:0007669"/>
    <property type="project" value="TreeGrafter"/>
</dbReference>
<organism evidence="15 16">
    <name type="scientific">Rhodoferax antarcticus ANT.BR</name>
    <dbReference type="NCBI Taxonomy" id="1111071"/>
    <lineage>
        <taxon>Bacteria</taxon>
        <taxon>Pseudomonadati</taxon>
        <taxon>Pseudomonadota</taxon>
        <taxon>Betaproteobacteria</taxon>
        <taxon>Burkholderiales</taxon>
        <taxon>Comamonadaceae</taxon>
        <taxon>Rhodoferax</taxon>
    </lineage>
</organism>
<evidence type="ECO:0000256" key="1">
    <source>
        <dbReference type="ARBA" id="ARBA00005513"/>
    </source>
</evidence>
<dbReference type="CDD" id="cd06503">
    <property type="entry name" value="ATP-synt_Fo_b"/>
    <property type="match status" value="1"/>
</dbReference>
<name>A0A1Q8YEQ3_9BURK</name>
<dbReference type="InterPro" id="IPR002146">
    <property type="entry name" value="ATP_synth_b/b'su_bac/chlpt"/>
</dbReference>
<evidence type="ECO:0000256" key="4">
    <source>
        <dbReference type="ARBA" id="ARBA00022692"/>
    </source>
</evidence>
<keyword evidence="6 13" id="KW-1133">Transmembrane helix</keyword>
<evidence type="ECO:0000256" key="14">
    <source>
        <dbReference type="SAM" id="MobiDB-lite"/>
    </source>
</evidence>
<protein>
    <recommendedName>
        <fullName evidence="13">ATP synthase subunit b</fullName>
    </recommendedName>
    <alternativeName>
        <fullName evidence="13">ATP synthase F(0) sector subunit b</fullName>
    </alternativeName>
    <alternativeName>
        <fullName evidence="13">ATPase subunit I</fullName>
    </alternativeName>
    <alternativeName>
        <fullName evidence="13">F-type ATPase subunit b</fullName>
        <shortName evidence="13">F-ATPase subunit b</shortName>
    </alternativeName>
</protein>
<dbReference type="PANTHER" id="PTHR33445">
    <property type="entry name" value="ATP SYNTHASE SUBUNIT B', CHLOROPLASTIC"/>
    <property type="match status" value="1"/>
</dbReference>
<comment type="caution">
    <text evidence="15">The sequence shown here is derived from an EMBL/GenBank/DDBJ whole genome shotgun (WGS) entry which is preliminary data.</text>
</comment>
<proteinExistence type="inferred from homology"/>
<comment type="function">
    <text evidence="11">Component of the F(0) channel, it forms part of the peripheral stalk, linking F(1) to F(0). The b'-subunit is a diverged and duplicated form of b found in plants and photosynthetic bacteria.</text>
</comment>
<reference evidence="15 16" key="1">
    <citation type="submission" date="2017-01" db="EMBL/GenBank/DDBJ databases">
        <title>Genome sequence of Rhodoferax antarcticus ANT.BR, a psychrophilic purple nonsulfur bacterium from an Antarctic microbial mat.</title>
        <authorList>
            <person name="Baker J."/>
            <person name="Riester C."/>
            <person name="Skinner B."/>
            <person name="Newell A."/>
            <person name="Swingley W."/>
            <person name="Madigan M."/>
            <person name="Jung D."/>
            <person name="Asao M."/>
            <person name="Chen M."/>
            <person name="Loughlin P."/>
            <person name="Pan H."/>
            <person name="Lin S."/>
            <person name="Li N."/>
            <person name="Shaw J."/>
            <person name="Prado M."/>
            <person name="Sherman C."/>
            <person name="Li X."/>
            <person name="Tang J."/>
            <person name="Blankenship R."/>
            <person name="Zhao T."/>
            <person name="Touchman J."/>
            <person name="Sattley M."/>
        </authorList>
    </citation>
    <scope>NUCLEOTIDE SEQUENCE [LARGE SCALE GENOMIC DNA]</scope>
    <source>
        <strain evidence="15 16">ANT.BR</strain>
    </source>
</reference>
<comment type="subunit">
    <text evidence="13">F-type ATPases have 2 components, F(1) - the catalytic core - and F(0) - the membrane proton channel. F(1) has five subunits: alpha(3), beta(3), gamma(1), delta(1), epsilon(1). F(0) has three main subunits: a(1), b(2) and c(10-14). The alpha and beta chains form an alternating ring which encloses part of the gamma chain. F(1) is attached to F(0) by a central stalk formed by the gamma and epsilon chains, while a peripheral stalk is formed by the delta and b chains.</text>
</comment>
<dbReference type="RefSeq" id="WP_075586885.1">
    <property type="nucleotide sequence ID" value="NZ_MSYM01000013.1"/>
</dbReference>
<evidence type="ECO:0000256" key="9">
    <source>
        <dbReference type="ARBA" id="ARBA00023310"/>
    </source>
</evidence>
<dbReference type="AlphaFoldDB" id="A0A1Q8YEQ3"/>
<dbReference type="EMBL" id="MSYM01000013">
    <property type="protein sequence ID" value="OLP06452.1"/>
    <property type="molecule type" value="Genomic_DNA"/>
</dbReference>
<dbReference type="GO" id="GO:0012505">
    <property type="term" value="C:endomembrane system"/>
    <property type="evidence" value="ECO:0007669"/>
    <property type="project" value="UniProtKB-SubCell"/>
</dbReference>
<feature type="region of interest" description="Disordered" evidence="14">
    <location>
        <begin position="248"/>
        <end position="275"/>
    </location>
</feature>
<dbReference type="GO" id="GO:0046933">
    <property type="term" value="F:proton-transporting ATP synthase activity, rotational mechanism"/>
    <property type="evidence" value="ECO:0007669"/>
    <property type="project" value="UniProtKB-UniRule"/>
</dbReference>
<keyword evidence="5 13" id="KW-0375">Hydrogen ion transport</keyword>
<evidence type="ECO:0000256" key="3">
    <source>
        <dbReference type="ARBA" id="ARBA00022547"/>
    </source>
</evidence>
<sequence length="275" mass="29536">MLIDWFTVGAQVLNFVVLVWLMKRFLYQPVLNAIAAREKRIADQIADAAAKERQATAERQAFKDKNTAFDQQRASLLEKATASAKAQAQQLADEAQTAALALAAQRQQALATQAQHLQQLIAGRAAQEVFAVARKTLTDLANVSLEERMVKVFTQRLGELAAPAKDQLGAALKQSTAPARVRSHFDLPADQQAAVQNAINVAFSAEVPLRFETAADTVCGIELSAGGQKLAWTITEYLRDLEHGVAELLAPPASPESPDAPRPGATPAPHSEAAA</sequence>
<evidence type="ECO:0000256" key="8">
    <source>
        <dbReference type="ARBA" id="ARBA00023136"/>
    </source>
</evidence>
<dbReference type="Pfam" id="PF00430">
    <property type="entry name" value="ATP-synt_B"/>
    <property type="match status" value="1"/>
</dbReference>
<keyword evidence="9 13" id="KW-0066">ATP synthesis</keyword>
<evidence type="ECO:0000256" key="2">
    <source>
        <dbReference type="ARBA" id="ARBA00022448"/>
    </source>
</evidence>
<dbReference type="HAMAP" id="MF_01398">
    <property type="entry name" value="ATP_synth_b_bprime"/>
    <property type="match status" value="1"/>
</dbReference>
<comment type="function">
    <text evidence="10 13">F(1)F(0) ATP synthase produces ATP from ADP in the presence of a proton or sodium gradient. F-type ATPases consist of two structural domains, F(1) containing the extramembraneous catalytic core and F(0) containing the membrane proton channel, linked together by a central stalk and a peripheral stalk. During catalysis, ATP synthesis in the catalytic domain of F(1) is coupled via a rotary mechanism of the central stalk subunits to proton translocation.</text>
</comment>
<feature type="compositionally biased region" description="Pro residues" evidence="14">
    <location>
        <begin position="252"/>
        <end position="266"/>
    </location>
</feature>
<dbReference type="PANTHER" id="PTHR33445:SF2">
    <property type="entry name" value="ATP SYNTHASE SUBUNIT B', CHLOROPLASTIC"/>
    <property type="match status" value="1"/>
</dbReference>
<evidence type="ECO:0000256" key="7">
    <source>
        <dbReference type="ARBA" id="ARBA00023065"/>
    </source>
</evidence>
<keyword evidence="16" id="KW-1185">Reference proteome</keyword>
<accession>A0A1Q8YEQ3</accession>
<dbReference type="STRING" id="81479.RA876_07530"/>
<evidence type="ECO:0000313" key="16">
    <source>
        <dbReference type="Proteomes" id="UP000185911"/>
    </source>
</evidence>
<keyword evidence="2 13" id="KW-0813">Transport</keyword>
<dbReference type="Proteomes" id="UP000185911">
    <property type="component" value="Unassembled WGS sequence"/>
</dbReference>
<keyword evidence="13" id="KW-1003">Cell membrane</keyword>
<dbReference type="GO" id="GO:0005886">
    <property type="term" value="C:plasma membrane"/>
    <property type="evidence" value="ECO:0007669"/>
    <property type="project" value="UniProtKB-SubCell"/>
</dbReference>
<evidence type="ECO:0000256" key="12">
    <source>
        <dbReference type="ARBA" id="ARBA00037847"/>
    </source>
</evidence>
<comment type="subcellular location">
    <subcellularLocation>
        <location evidence="13">Cell membrane</location>
        <topology evidence="13">Single-pass membrane protein</topology>
    </subcellularLocation>
    <subcellularLocation>
        <location evidence="12">Endomembrane system</location>
        <topology evidence="12">Single-pass membrane protein</topology>
    </subcellularLocation>
</comment>
<keyword evidence="7 13" id="KW-0406">Ion transport</keyword>
<evidence type="ECO:0000256" key="6">
    <source>
        <dbReference type="ARBA" id="ARBA00022989"/>
    </source>
</evidence>
<evidence type="ECO:0000256" key="5">
    <source>
        <dbReference type="ARBA" id="ARBA00022781"/>
    </source>
</evidence>
<dbReference type="InterPro" id="IPR050059">
    <property type="entry name" value="ATP_synthase_B_chain"/>
</dbReference>
<dbReference type="NCBIfam" id="TIGR03321">
    <property type="entry name" value="alt_F1F0_F0_B"/>
    <property type="match status" value="1"/>
</dbReference>
<evidence type="ECO:0000313" key="15">
    <source>
        <dbReference type="EMBL" id="OLP06452.1"/>
    </source>
</evidence>
<dbReference type="GO" id="GO:0045259">
    <property type="term" value="C:proton-transporting ATP synthase complex"/>
    <property type="evidence" value="ECO:0007669"/>
    <property type="project" value="UniProtKB-KW"/>
</dbReference>
<gene>
    <name evidence="13" type="primary">atpF</name>
    <name evidence="15" type="ORF">BLL52_2688</name>
</gene>
<evidence type="ECO:0000256" key="10">
    <source>
        <dbReference type="ARBA" id="ARBA00025198"/>
    </source>
</evidence>
<evidence type="ECO:0000256" key="13">
    <source>
        <dbReference type="HAMAP-Rule" id="MF_01398"/>
    </source>
</evidence>